<dbReference type="PANTHER" id="PTHR12526:SF630">
    <property type="entry name" value="GLYCOSYLTRANSFERASE"/>
    <property type="match status" value="1"/>
</dbReference>
<dbReference type="Pfam" id="PF00534">
    <property type="entry name" value="Glycos_transf_1"/>
    <property type="match status" value="1"/>
</dbReference>
<dbReference type="PANTHER" id="PTHR12526">
    <property type="entry name" value="GLYCOSYLTRANSFERASE"/>
    <property type="match status" value="1"/>
</dbReference>
<dbReference type="GO" id="GO:0016757">
    <property type="term" value="F:glycosyltransferase activity"/>
    <property type="evidence" value="ECO:0007669"/>
    <property type="project" value="InterPro"/>
</dbReference>
<gene>
    <name evidence="2" type="ORF">F2Y07_11525</name>
</gene>
<keyword evidence="2" id="KW-0808">Transferase</keyword>
<evidence type="ECO:0000259" key="1">
    <source>
        <dbReference type="Pfam" id="PF00534"/>
    </source>
</evidence>
<dbReference type="Gene3D" id="3.40.50.2000">
    <property type="entry name" value="Glycogen Phosphorylase B"/>
    <property type="match status" value="1"/>
</dbReference>
<evidence type="ECO:0000313" key="3">
    <source>
        <dbReference type="Proteomes" id="UP000322658"/>
    </source>
</evidence>
<organism evidence="2 3">
    <name type="scientific">Alistipes shahii</name>
    <dbReference type="NCBI Taxonomy" id="328814"/>
    <lineage>
        <taxon>Bacteria</taxon>
        <taxon>Pseudomonadati</taxon>
        <taxon>Bacteroidota</taxon>
        <taxon>Bacteroidia</taxon>
        <taxon>Bacteroidales</taxon>
        <taxon>Rikenellaceae</taxon>
        <taxon>Alistipes</taxon>
    </lineage>
</organism>
<dbReference type="AlphaFoldDB" id="A0A5B3GKX3"/>
<name>A0A5B3GKX3_9BACT</name>
<feature type="domain" description="Glycosyl transferase family 1" evidence="1">
    <location>
        <begin position="188"/>
        <end position="317"/>
    </location>
</feature>
<protein>
    <submittedName>
        <fullName evidence="2">Glycosyltransferase</fullName>
    </submittedName>
</protein>
<dbReference type="SUPFAM" id="SSF53756">
    <property type="entry name" value="UDP-Glycosyltransferase/glycogen phosphorylase"/>
    <property type="match status" value="1"/>
</dbReference>
<evidence type="ECO:0000313" key="2">
    <source>
        <dbReference type="EMBL" id="KAA2374120.1"/>
    </source>
</evidence>
<reference evidence="2 3" key="1">
    <citation type="journal article" date="2019" name="Nat. Med.">
        <title>A library of human gut bacterial isolates paired with longitudinal multiomics data enables mechanistic microbiome research.</title>
        <authorList>
            <person name="Poyet M."/>
            <person name="Groussin M."/>
            <person name="Gibbons S.M."/>
            <person name="Avila-Pacheco J."/>
            <person name="Jiang X."/>
            <person name="Kearney S.M."/>
            <person name="Perrotta A.R."/>
            <person name="Berdy B."/>
            <person name="Zhao S."/>
            <person name="Lieberman T.D."/>
            <person name="Swanson P.K."/>
            <person name="Smith M."/>
            <person name="Roesemann S."/>
            <person name="Alexander J.E."/>
            <person name="Rich S.A."/>
            <person name="Livny J."/>
            <person name="Vlamakis H."/>
            <person name="Clish C."/>
            <person name="Bullock K."/>
            <person name="Deik A."/>
            <person name="Scott J."/>
            <person name="Pierce K.A."/>
            <person name="Xavier R.J."/>
            <person name="Alm E.J."/>
        </authorList>
    </citation>
    <scope>NUCLEOTIDE SEQUENCE [LARGE SCALE GENOMIC DNA]</scope>
    <source>
        <strain evidence="2 3">BIOML-A1</strain>
    </source>
</reference>
<sequence length="397" mass="45372">MIIAYFSNFLNHHQKLVADELASTEGIDYIFVETVPMYDWLKKGGYTDYSQVSYVLRAWENEENRQKAIELAKTADVALFGGPEVLYLEVIRAKNTDKISFEVSERWLKRGWLNLLSPRLIKSLCYYRILFWRKPFYKLCASAFGASDQYKLHTYKNRCYKWGYFTTVDKNFDVKASQNVRSSETTSLMWCSRFLKWKHPELPILMAKRLKEKGYRFSLDMFGSGEKLKEAKRLASDLGVTDMITFKGNMPNAKILQEMRKHEIFLFTSDRNEGWGAVSNESMSNGCILVGSDGIGSIPFLVEDGVSGITFKSANTDSGFIGEKLQIDEKALSSLTEKVELLLNHPIERKQIAIQGYENMRDVWSPANAAKNLLLLIDDLQKGRDCSISHGPCSKAI</sequence>
<dbReference type="EMBL" id="VVXJ01000028">
    <property type="protein sequence ID" value="KAA2374120.1"/>
    <property type="molecule type" value="Genomic_DNA"/>
</dbReference>
<proteinExistence type="predicted"/>
<dbReference type="Proteomes" id="UP000322658">
    <property type="component" value="Unassembled WGS sequence"/>
</dbReference>
<accession>A0A5B3GKX3</accession>
<dbReference type="InterPro" id="IPR001296">
    <property type="entry name" value="Glyco_trans_1"/>
</dbReference>
<dbReference type="RefSeq" id="WP_022062404.1">
    <property type="nucleotide sequence ID" value="NZ_AP031448.1"/>
</dbReference>
<comment type="caution">
    <text evidence="2">The sequence shown here is derived from an EMBL/GenBank/DDBJ whole genome shotgun (WGS) entry which is preliminary data.</text>
</comment>